<feature type="domain" description="TF-B3" evidence="7">
    <location>
        <begin position="235"/>
        <end position="330"/>
    </location>
</feature>
<feature type="compositionally biased region" description="Basic and acidic residues" evidence="6">
    <location>
        <begin position="335"/>
        <end position="350"/>
    </location>
</feature>
<feature type="region of interest" description="Disordered" evidence="6">
    <location>
        <begin position="335"/>
        <end position="378"/>
    </location>
</feature>
<dbReference type="InterPro" id="IPR039218">
    <property type="entry name" value="REM_fam"/>
</dbReference>
<evidence type="ECO:0000256" key="4">
    <source>
        <dbReference type="ARBA" id="ARBA00023163"/>
    </source>
</evidence>
<dbReference type="GO" id="GO:0003677">
    <property type="term" value="F:DNA binding"/>
    <property type="evidence" value="ECO:0007669"/>
    <property type="project" value="UniProtKB-KW"/>
</dbReference>
<feature type="region of interest" description="Disordered" evidence="6">
    <location>
        <begin position="646"/>
        <end position="699"/>
    </location>
</feature>
<keyword evidence="2" id="KW-0805">Transcription regulation</keyword>
<evidence type="ECO:0000256" key="3">
    <source>
        <dbReference type="ARBA" id="ARBA00023125"/>
    </source>
</evidence>
<dbReference type="InterPro" id="IPR015300">
    <property type="entry name" value="DNA-bd_pseudobarrel_sf"/>
</dbReference>
<feature type="domain" description="TF-B3" evidence="7">
    <location>
        <begin position="549"/>
        <end position="644"/>
    </location>
</feature>
<comment type="caution">
    <text evidence="8">The sequence shown here is derived from an EMBL/GenBank/DDBJ whole genome shotgun (WGS) entry which is preliminary data.</text>
</comment>
<dbReference type="Gene3D" id="2.40.330.10">
    <property type="entry name" value="DNA-binding pseudobarrel domain"/>
    <property type="match status" value="4"/>
</dbReference>
<dbReference type="Pfam" id="PF02362">
    <property type="entry name" value="B3"/>
    <property type="match status" value="4"/>
</dbReference>
<feature type="compositionally biased region" description="Polar residues" evidence="6">
    <location>
        <begin position="352"/>
        <end position="365"/>
    </location>
</feature>
<dbReference type="SUPFAM" id="SSF101936">
    <property type="entry name" value="DNA-binding pseudobarrel domain"/>
    <property type="match status" value="4"/>
</dbReference>
<dbReference type="OrthoDB" id="1306135at2759"/>
<feature type="compositionally biased region" description="Basic and acidic residues" evidence="6">
    <location>
        <begin position="197"/>
        <end position="212"/>
    </location>
</feature>
<dbReference type="CDD" id="cd10017">
    <property type="entry name" value="B3_DNA"/>
    <property type="match status" value="4"/>
</dbReference>
<accession>A0A565C5R9</accession>
<feature type="domain" description="TF-B3" evidence="7">
    <location>
        <begin position="718"/>
        <end position="814"/>
    </location>
</feature>
<evidence type="ECO:0000313" key="8">
    <source>
        <dbReference type="EMBL" id="VVB08918.1"/>
    </source>
</evidence>
<dbReference type="EMBL" id="CABITT030000006">
    <property type="protein sequence ID" value="VVB08918.1"/>
    <property type="molecule type" value="Genomic_DNA"/>
</dbReference>
<dbReference type="GO" id="GO:0005634">
    <property type="term" value="C:nucleus"/>
    <property type="evidence" value="ECO:0007669"/>
    <property type="project" value="UniProtKB-SubCell"/>
</dbReference>
<dbReference type="InterPro" id="IPR003340">
    <property type="entry name" value="B3_DNA-bd"/>
</dbReference>
<feature type="compositionally biased region" description="Basic and acidic residues" evidence="6">
    <location>
        <begin position="673"/>
        <end position="699"/>
    </location>
</feature>
<dbReference type="PANTHER" id="PTHR31674:SF41">
    <property type="entry name" value="B3 DOMAIN-CONTAINING PROTEIN REM-LIKE 1-RELATED"/>
    <property type="match status" value="1"/>
</dbReference>
<gene>
    <name evidence="8" type="ORF">ANE_LOCUS19362</name>
</gene>
<dbReference type="AlphaFoldDB" id="A0A565C5R9"/>
<evidence type="ECO:0000256" key="2">
    <source>
        <dbReference type="ARBA" id="ARBA00023015"/>
    </source>
</evidence>
<evidence type="ECO:0000259" key="7">
    <source>
        <dbReference type="PROSITE" id="PS50863"/>
    </source>
</evidence>
<feature type="region of interest" description="Disordered" evidence="6">
    <location>
        <begin position="167"/>
        <end position="212"/>
    </location>
</feature>
<dbReference type="SMART" id="SM01019">
    <property type="entry name" value="B3"/>
    <property type="match status" value="4"/>
</dbReference>
<dbReference type="PROSITE" id="PS50863">
    <property type="entry name" value="B3"/>
    <property type="match status" value="4"/>
</dbReference>
<evidence type="ECO:0000256" key="1">
    <source>
        <dbReference type="ARBA" id="ARBA00004123"/>
    </source>
</evidence>
<feature type="domain" description="TF-B3" evidence="7">
    <location>
        <begin position="68"/>
        <end position="163"/>
    </location>
</feature>
<reference evidence="8" key="1">
    <citation type="submission" date="2019-07" db="EMBL/GenBank/DDBJ databases">
        <authorList>
            <person name="Dittberner H."/>
        </authorList>
    </citation>
    <scope>NUCLEOTIDE SEQUENCE [LARGE SCALE GENOMIC DNA]</scope>
</reference>
<evidence type="ECO:0000256" key="6">
    <source>
        <dbReference type="SAM" id="MobiDB-lite"/>
    </source>
</evidence>
<evidence type="ECO:0000256" key="5">
    <source>
        <dbReference type="ARBA" id="ARBA00023242"/>
    </source>
</evidence>
<keyword evidence="4" id="KW-0804">Transcription</keyword>
<name>A0A565C5R9_9BRAS</name>
<feature type="non-terminal residue" evidence="8">
    <location>
        <position position="1"/>
    </location>
</feature>
<feature type="compositionally biased region" description="Basic and acidic residues" evidence="6">
    <location>
        <begin position="167"/>
        <end position="182"/>
    </location>
</feature>
<keyword evidence="5" id="KW-0539">Nucleus</keyword>
<feature type="compositionally biased region" description="Polar residues" evidence="6">
    <location>
        <begin position="187"/>
        <end position="196"/>
    </location>
</feature>
<keyword evidence="3" id="KW-0238">DNA-binding</keyword>
<comment type="subcellular location">
    <subcellularLocation>
        <location evidence="1">Nucleus</location>
    </subcellularLocation>
</comment>
<dbReference type="Proteomes" id="UP000489600">
    <property type="component" value="Unassembled WGS sequence"/>
</dbReference>
<organism evidence="8 9">
    <name type="scientific">Arabis nemorensis</name>
    <dbReference type="NCBI Taxonomy" id="586526"/>
    <lineage>
        <taxon>Eukaryota</taxon>
        <taxon>Viridiplantae</taxon>
        <taxon>Streptophyta</taxon>
        <taxon>Embryophyta</taxon>
        <taxon>Tracheophyta</taxon>
        <taxon>Spermatophyta</taxon>
        <taxon>Magnoliopsida</taxon>
        <taxon>eudicotyledons</taxon>
        <taxon>Gunneridae</taxon>
        <taxon>Pentapetalae</taxon>
        <taxon>rosids</taxon>
        <taxon>malvids</taxon>
        <taxon>Brassicales</taxon>
        <taxon>Brassicaceae</taxon>
        <taxon>Arabideae</taxon>
        <taxon>Arabis</taxon>
    </lineage>
</organism>
<feature type="region of interest" description="Disordered" evidence="6">
    <location>
        <begin position="822"/>
        <end position="844"/>
    </location>
</feature>
<feature type="compositionally biased region" description="Polar residues" evidence="6">
    <location>
        <begin position="824"/>
        <end position="838"/>
    </location>
</feature>
<keyword evidence="9" id="KW-1185">Reference proteome</keyword>
<proteinExistence type="predicted"/>
<protein>
    <recommendedName>
        <fullName evidence="7">TF-B3 domain-containing protein</fullName>
    </recommendedName>
</protein>
<sequence length="887" mass="99979">LARNKKVKKRNLETEVYSSFHVSPSNIQSDAMYLPQDFTSSDARKRKFHKKCSPRQIISSYSSREKRYVTFTLAPVDVRHCRLRLPMQFTRENGINKPGKIYLLGKDGSKWLANLLLESRGRMTLGDGWKSFVKANGLKTGESYTLEANWEDTTPVLRLCTAEYSIDSREGGGSEASEKEPLPIEPSNRNQIVNGENSKDENIDENSKEESCSWEGEKNHLIWRDSTTSSSQNRFLTLTITPDSLRHGRLRLPLQFMMENSMNKPGEITLLGKDGAKWLVSLLLERRGRMSLGKGWKDFAKANGLKAGDSITLESIWEDATPVLSLHRIECSSDRRQHGECSKAREKETIFTEPSSGNRTSNAESNTEENRKYPHRRRDSSLAIQNRFVTSTLSPEIVRCVTHDIRIGEIVVVRDEGDMMFQVSDLGPSCCEIRDVLAPSTYNDQENIGSFSIKMHPHLRKEVGFSSYVQDNIELPRKKKAKINNLGTEADSSSELSCFVAHVRASNLHRDALYLSEDFTNSDGLKGKSRKKDCPTQIISSYSSSEKQLATFRLAPVDVRNCRLRLPMQFTRDNGINKPGKIYLLGNDGSKWLANLLLESRGRMTLGDGWKSFVKANGLKTSDSFALKLNWEDTTPVLSLCSAEHSIDSKDGGGCSKATEEEGLLIEPSSGKEISKDDNNEDRNRKEENSKEESRSWEREKNHLIWRDSTTSSSQTRFLTLTITPDSLKHGRLRLPLQFMMENSMNQPGEITLLGKGGAKWLASLLLERRGRMSLGKGWKDFAKANSLKTGDSITLESIWEDATTPVLSLLRIESSNDRGQIKMSKQSLSAEPSSGNKTGKAENKREGNRTVILILTPEDVKDCKLCQKTEQSLWEMVGKDFVRRMA</sequence>
<evidence type="ECO:0000313" key="9">
    <source>
        <dbReference type="Proteomes" id="UP000489600"/>
    </source>
</evidence>
<dbReference type="PANTHER" id="PTHR31674">
    <property type="entry name" value="B3 DOMAIN-CONTAINING PROTEIN REM-LIKE 3-RELATED"/>
    <property type="match status" value="1"/>
</dbReference>